<keyword evidence="1" id="KW-1133">Transmembrane helix</keyword>
<sequence length="392" mass="42788">MGSEKETFSSTGPSFLTAIDWSNSNHRRSVAASLVQGVYVLESDRQQNRQGPQALATPWWEFFGFRLAKVLIDDHDQSYFGAVYESNHQPGHTGPRAPQCVVAFRGPIYRPDTRAEDLKLNLGCLVNSLHGSPRFRVGFGSVRDFTSRVGPGNVWLAGHSVGSSVALLVGREMAKSGGVHLETYLFNPPFASAPIERIKSEKVKTSLRVANSVLTAGLALAAGSKAREEDPFAALAPWVPYLFVNRSDVVCSEYVGYFEHREKMEAIGAGKIGRLATKHSLGSIMSAARGKESEAAHLIPSAYLSINCGPSSGFREAHGVHQWWRQDLELSVGHFWPLFDAIAPLWHSSDRLFLPLFALFALFGAIAALFGAIAAQIARIAAKTAIAWRLLI</sequence>
<feature type="transmembrane region" description="Helical" evidence="1">
    <location>
        <begin position="352"/>
        <end position="375"/>
    </location>
</feature>
<dbReference type="AlphaFoldDB" id="A0A9N7RER3"/>
<comment type="caution">
    <text evidence="2">The sequence shown here is derived from an EMBL/GenBank/DDBJ whole genome shotgun (WGS) entry which is preliminary data.</text>
</comment>
<organism evidence="2 3">
    <name type="scientific">Striga hermonthica</name>
    <name type="common">Purple witchweed</name>
    <name type="synonym">Buchnera hermonthica</name>
    <dbReference type="NCBI Taxonomy" id="68872"/>
    <lineage>
        <taxon>Eukaryota</taxon>
        <taxon>Viridiplantae</taxon>
        <taxon>Streptophyta</taxon>
        <taxon>Embryophyta</taxon>
        <taxon>Tracheophyta</taxon>
        <taxon>Spermatophyta</taxon>
        <taxon>Magnoliopsida</taxon>
        <taxon>eudicotyledons</taxon>
        <taxon>Gunneridae</taxon>
        <taxon>Pentapetalae</taxon>
        <taxon>asterids</taxon>
        <taxon>lamiids</taxon>
        <taxon>Lamiales</taxon>
        <taxon>Orobanchaceae</taxon>
        <taxon>Buchnereae</taxon>
        <taxon>Striga</taxon>
    </lineage>
</organism>
<reference evidence="2" key="1">
    <citation type="submission" date="2019-12" db="EMBL/GenBank/DDBJ databases">
        <authorList>
            <person name="Scholes J."/>
        </authorList>
    </citation>
    <scope>NUCLEOTIDE SEQUENCE</scope>
</reference>
<dbReference type="EMBL" id="CACSLK010024787">
    <property type="protein sequence ID" value="CAA0824681.1"/>
    <property type="molecule type" value="Genomic_DNA"/>
</dbReference>
<dbReference type="OrthoDB" id="58570at2759"/>
<keyword evidence="3" id="KW-1185">Reference proteome</keyword>
<dbReference type="SUPFAM" id="SSF53474">
    <property type="entry name" value="alpha/beta-Hydrolases"/>
    <property type="match status" value="1"/>
</dbReference>
<evidence type="ECO:0000313" key="3">
    <source>
        <dbReference type="Proteomes" id="UP001153555"/>
    </source>
</evidence>
<protein>
    <submittedName>
        <fullName evidence="2">Lipase class 3-related protein</fullName>
    </submittedName>
</protein>
<dbReference type="PANTHER" id="PTHR31479">
    <property type="entry name" value="ALPHA/BETA-HYDROLASES SUPERFAMILY PROTEIN"/>
    <property type="match status" value="1"/>
</dbReference>
<gene>
    <name evidence="2" type="ORF">SHERM_21586</name>
</gene>
<name>A0A9N7RER3_STRHE</name>
<accession>A0A9N7RER3</accession>
<dbReference type="PANTHER" id="PTHR31479:SF4">
    <property type="entry name" value="FUNGAL LIPASE-LIKE DOMAIN-CONTAINING PROTEIN"/>
    <property type="match status" value="1"/>
</dbReference>
<proteinExistence type="predicted"/>
<evidence type="ECO:0000256" key="1">
    <source>
        <dbReference type="SAM" id="Phobius"/>
    </source>
</evidence>
<keyword evidence="1" id="KW-0812">Transmembrane</keyword>
<evidence type="ECO:0000313" key="2">
    <source>
        <dbReference type="EMBL" id="CAA0824681.1"/>
    </source>
</evidence>
<dbReference type="InterPro" id="IPR029058">
    <property type="entry name" value="AB_hydrolase_fold"/>
</dbReference>
<dbReference type="Proteomes" id="UP001153555">
    <property type="component" value="Unassembled WGS sequence"/>
</dbReference>
<keyword evidence="1" id="KW-0472">Membrane</keyword>